<evidence type="ECO:0000313" key="2">
    <source>
        <dbReference type="Proteomes" id="UP001500782"/>
    </source>
</evidence>
<proteinExistence type="predicted"/>
<reference evidence="1 2" key="1">
    <citation type="journal article" date="2019" name="Int. J. Syst. Evol. Microbiol.">
        <title>The Global Catalogue of Microorganisms (GCM) 10K type strain sequencing project: providing services to taxonomists for standard genome sequencing and annotation.</title>
        <authorList>
            <consortium name="The Broad Institute Genomics Platform"/>
            <consortium name="The Broad Institute Genome Sequencing Center for Infectious Disease"/>
            <person name="Wu L."/>
            <person name="Ma J."/>
        </authorList>
    </citation>
    <scope>NUCLEOTIDE SEQUENCE [LARGE SCALE GENOMIC DNA]</scope>
    <source>
        <strain evidence="1 2">JCM 9731</strain>
    </source>
</reference>
<accession>A0ABN0WJ60</accession>
<organism evidence="1 2">
    <name type="scientific">Bacillus carboniphilus</name>
    <dbReference type="NCBI Taxonomy" id="86663"/>
    <lineage>
        <taxon>Bacteria</taxon>
        <taxon>Bacillati</taxon>
        <taxon>Bacillota</taxon>
        <taxon>Bacilli</taxon>
        <taxon>Bacillales</taxon>
        <taxon>Bacillaceae</taxon>
        <taxon>Bacillus</taxon>
    </lineage>
</organism>
<dbReference type="PROSITE" id="PS51257">
    <property type="entry name" value="PROKAR_LIPOPROTEIN"/>
    <property type="match status" value="1"/>
</dbReference>
<dbReference type="Proteomes" id="UP001500782">
    <property type="component" value="Unassembled WGS sequence"/>
</dbReference>
<keyword evidence="2" id="KW-1185">Reference proteome</keyword>
<dbReference type="EMBL" id="BAAADJ010000056">
    <property type="protein sequence ID" value="GAA0339351.1"/>
    <property type="molecule type" value="Genomic_DNA"/>
</dbReference>
<dbReference type="RefSeq" id="WP_343801108.1">
    <property type="nucleotide sequence ID" value="NZ_BAAADJ010000056.1"/>
</dbReference>
<evidence type="ECO:0000313" key="1">
    <source>
        <dbReference type="EMBL" id="GAA0339351.1"/>
    </source>
</evidence>
<name>A0ABN0WJ60_9BACI</name>
<comment type="caution">
    <text evidence="1">The sequence shown here is derived from an EMBL/GenBank/DDBJ whole genome shotgun (WGS) entry which is preliminary data.</text>
</comment>
<sequence length="324" mass="37360">MIRVLFTISLVWMVLTGCNQKPEVENEIEEERPLVMVENYEELLEGELNFQDAHFQGLERILQYFNQELTDQDLENISEITDFSTYALTDLLQVMDEKGVFILPTYGDAEDIVAGLEKGHPVLVTFYPVGSREVNGIFYGYSEKELIYLDVEAGESRRMELSHLKQATQEEVSLYVPIDDGKEIVSLREESEFYVRLAILEAYYSDNISLFEQIIPIVEEMNLSESFAYPYAYYYLFIKEDPHKAEEFVLSLNPSQDSFGAELQLKYYQLLGNEEEMTRIVQSMHINQNLKVETLNEIVRLGAAMGDEDKVKQAKEALGQKEGL</sequence>
<gene>
    <name evidence="1" type="ORF">GCM10008967_32110</name>
</gene>
<protein>
    <submittedName>
        <fullName evidence="1">Uncharacterized protein</fullName>
    </submittedName>
</protein>